<dbReference type="InterPro" id="IPR013525">
    <property type="entry name" value="ABC2_TM"/>
</dbReference>
<gene>
    <name evidence="8" type="ORF">P3F81_03210</name>
</gene>
<evidence type="ECO:0000256" key="6">
    <source>
        <dbReference type="SAM" id="Phobius"/>
    </source>
</evidence>
<reference evidence="8" key="1">
    <citation type="submission" date="2023-03" db="EMBL/GenBank/DDBJ databases">
        <title>Selenobaculum gbiensis gen. nov. sp. nov., a new bacterium isolated from the gut microbiota of IBD patient.</title>
        <authorList>
            <person name="Yeo S."/>
            <person name="Park H."/>
            <person name="Huh C.S."/>
        </authorList>
    </citation>
    <scope>NUCLEOTIDE SEQUENCE</scope>
    <source>
        <strain evidence="8">ICN-92133</strain>
    </source>
</reference>
<dbReference type="Gene3D" id="3.40.1710.10">
    <property type="entry name" value="abc type-2 transporter like domain"/>
    <property type="match status" value="1"/>
</dbReference>
<feature type="transmembrane region" description="Helical" evidence="6">
    <location>
        <begin position="22"/>
        <end position="43"/>
    </location>
</feature>
<evidence type="ECO:0000256" key="3">
    <source>
        <dbReference type="ARBA" id="ARBA00022692"/>
    </source>
</evidence>
<dbReference type="RefSeq" id="WP_147667656.1">
    <property type="nucleotide sequence ID" value="NZ_CP120678.1"/>
</dbReference>
<sequence>MNSLKDELGFFFSGRGMPYEKVSLMVAIVVAIVFSMVFSNNYIKDASVSVIDLDNSKYSRELIKRLDASPYIGIQHVVNVPVEPKSLFYRDKSVAVIYLPNDLEKNRYTYSSGSIGVFYDQSNAAQTGNLKAALNEFIAMENQKNIEEFATVNGTMMQDSSILLHDRELFNPADSAANGENLGFLMFFSLMFFVFATIGLVPRLRLEKKWEHQLYEETPFSLILRIVPYGCCFITAIIVGLAILRVVGDLTIAGNFFLFLLSLVLLVISTGMMSLLFGWNAANPGVAASRMILFIPGGFILGGMTGPIPILPEWAQLLSNFFPLVWVYRFTRDVLLRGASFMDCAQDFGGFMIYTAIIAMFFCIRFYREQNLNVLPVEE</sequence>
<dbReference type="PANTHER" id="PTHR30294:SF29">
    <property type="entry name" value="MULTIDRUG ABC TRANSPORTER PERMEASE YBHS-RELATED"/>
    <property type="match status" value="1"/>
</dbReference>
<keyword evidence="2" id="KW-1003">Cell membrane</keyword>
<feature type="transmembrane region" description="Helical" evidence="6">
    <location>
        <begin position="291"/>
        <end position="311"/>
    </location>
</feature>
<feature type="domain" description="ABC-2 type transporter transmembrane" evidence="7">
    <location>
        <begin position="23"/>
        <end position="359"/>
    </location>
</feature>
<evidence type="ECO:0000256" key="4">
    <source>
        <dbReference type="ARBA" id="ARBA00022989"/>
    </source>
</evidence>
<dbReference type="KEGG" id="sgbi:P3F81_03210"/>
<evidence type="ECO:0000313" key="8">
    <source>
        <dbReference type="EMBL" id="WIW71336.1"/>
    </source>
</evidence>
<keyword evidence="4 6" id="KW-1133">Transmembrane helix</keyword>
<proteinExistence type="predicted"/>
<name>A0A9Y2AJQ1_9FIRM</name>
<evidence type="ECO:0000256" key="2">
    <source>
        <dbReference type="ARBA" id="ARBA00022475"/>
    </source>
</evidence>
<accession>A0A9Y2AJQ1</accession>
<feature type="transmembrane region" description="Helical" evidence="6">
    <location>
        <begin position="182"/>
        <end position="201"/>
    </location>
</feature>
<dbReference type="InterPro" id="IPR051449">
    <property type="entry name" value="ABC-2_transporter_component"/>
</dbReference>
<comment type="subcellular location">
    <subcellularLocation>
        <location evidence="1">Cell membrane</location>
        <topology evidence="1">Multi-pass membrane protein</topology>
    </subcellularLocation>
</comment>
<dbReference type="GO" id="GO:0005886">
    <property type="term" value="C:plasma membrane"/>
    <property type="evidence" value="ECO:0007669"/>
    <property type="project" value="UniProtKB-SubCell"/>
</dbReference>
<keyword evidence="9" id="KW-1185">Reference proteome</keyword>
<keyword evidence="3 6" id="KW-0812">Transmembrane</keyword>
<dbReference type="Pfam" id="PF12698">
    <property type="entry name" value="ABC2_membrane_3"/>
    <property type="match status" value="1"/>
</dbReference>
<dbReference type="EMBL" id="CP120678">
    <property type="protein sequence ID" value="WIW71336.1"/>
    <property type="molecule type" value="Genomic_DNA"/>
</dbReference>
<feature type="transmembrane region" description="Helical" evidence="6">
    <location>
        <begin position="222"/>
        <end position="244"/>
    </location>
</feature>
<evidence type="ECO:0000256" key="5">
    <source>
        <dbReference type="ARBA" id="ARBA00023136"/>
    </source>
</evidence>
<keyword evidence="5 6" id="KW-0472">Membrane</keyword>
<protein>
    <submittedName>
        <fullName evidence="8">ABC transporter permease</fullName>
    </submittedName>
</protein>
<evidence type="ECO:0000259" key="7">
    <source>
        <dbReference type="Pfam" id="PF12698"/>
    </source>
</evidence>
<organism evidence="8 9">
    <name type="scientific">Selenobaculum gibii</name>
    <dbReference type="NCBI Taxonomy" id="3054208"/>
    <lineage>
        <taxon>Bacteria</taxon>
        <taxon>Bacillati</taxon>
        <taxon>Bacillota</taxon>
        <taxon>Negativicutes</taxon>
        <taxon>Selenomonadales</taxon>
        <taxon>Selenomonadaceae</taxon>
        <taxon>Selenobaculum</taxon>
    </lineage>
</organism>
<evidence type="ECO:0000256" key="1">
    <source>
        <dbReference type="ARBA" id="ARBA00004651"/>
    </source>
</evidence>
<evidence type="ECO:0000313" key="9">
    <source>
        <dbReference type="Proteomes" id="UP001243623"/>
    </source>
</evidence>
<feature type="transmembrane region" description="Helical" evidence="6">
    <location>
        <begin position="348"/>
        <end position="367"/>
    </location>
</feature>
<dbReference type="Proteomes" id="UP001243623">
    <property type="component" value="Chromosome"/>
</dbReference>
<dbReference type="GO" id="GO:0140359">
    <property type="term" value="F:ABC-type transporter activity"/>
    <property type="evidence" value="ECO:0007669"/>
    <property type="project" value="InterPro"/>
</dbReference>
<dbReference type="PANTHER" id="PTHR30294">
    <property type="entry name" value="MEMBRANE COMPONENT OF ABC TRANSPORTER YHHJ-RELATED"/>
    <property type="match status" value="1"/>
</dbReference>
<feature type="transmembrane region" description="Helical" evidence="6">
    <location>
        <begin position="256"/>
        <end position="279"/>
    </location>
</feature>
<dbReference type="AlphaFoldDB" id="A0A9Y2AJQ1"/>